<dbReference type="Proteomes" id="UP000826188">
    <property type="component" value="Unassembled WGS sequence"/>
</dbReference>
<evidence type="ECO:0000313" key="2">
    <source>
        <dbReference type="EMBL" id="MBW3130880.1"/>
    </source>
</evidence>
<gene>
    <name evidence="2" type="ORF">KYK14_20135</name>
</gene>
<dbReference type="EMBL" id="JAHWGL010000132">
    <property type="protein sequence ID" value="MBW3130880.1"/>
    <property type="molecule type" value="Genomic_DNA"/>
</dbReference>
<accession>A0ABS6X4W4</accession>
<evidence type="ECO:0000256" key="1">
    <source>
        <dbReference type="SAM" id="Phobius"/>
    </source>
</evidence>
<keyword evidence="1" id="KW-0472">Membrane</keyword>
<evidence type="ECO:0000313" key="3">
    <source>
        <dbReference type="Proteomes" id="UP000826188"/>
    </source>
</evidence>
<keyword evidence="1" id="KW-1133">Transmembrane helix</keyword>
<proteinExistence type="predicted"/>
<keyword evidence="1" id="KW-0812">Transmembrane</keyword>
<keyword evidence="3" id="KW-1185">Reference proteome</keyword>
<sequence length="80" mass="8865">MPHLPRWQQYLLLVGALLTILTGSCLHSSGAPLSHTFSLLALPGALWWPQPAGLSRQVMWWVAIVFLFGLTTALLMQLLL</sequence>
<protein>
    <submittedName>
        <fullName evidence="2">Uncharacterized protein</fullName>
    </submittedName>
</protein>
<dbReference type="RefSeq" id="WP_219161459.1">
    <property type="nucleotide sequence ID" value="NZ_JAHWGL010000132.1"/>
</dbReference>
<reference evidence="2 3" key="1">
    <citation type="submission" date="2021-07" db="EMBL/GenBank/DDBJ databases">
        <title>Hymenobacter profundi sp. nov., isolated from deep-sea water.</title>
        <authorList>
            <person name="Kim M.K."/>
        </authorList>
    </citation>
    <scope>NUCLEOTIDE SEQUENCE [LARGE SCALE GENOMIC DNA]</scope>
    <source>
        <strain evidence="2 3">M2</strain>
    </source>
</reference>
<feature type="transmembrane region" description="Helical" evidence="1">
    <location>
        <begin position="58"/>
        <end position="79"/>
    </location>
</feature>
<comment type="caution">
    <text evidence="2">The sequence shown here is derived from an EMBL/GenBank/DDBJ whole genome shotgun (WGS) entry which is preliminary data.</text>
</comment>
<dbReference type="PROSITE" id="PS51257">
    <property type="entry name" value="PROKAR_LIPOPROTEIN"/>
    <property type="match status" value="1"/>
</dbReference>
<organism evidence="2 3">
    <name type="scientific">Hymenobacter profundi</name>
    <dbReference type="NCBI Taxonomy" id="1982110"/>
    <lineage>
        <taxon>Bacteria</taxon>
        <taxon>Pseudomonadati</taxon>
        <taxon>Bacteroidota</taxon>
        <taxon>Cytophagia</taxon>
        <taxon>Cytophagales</taxon>
        <taxon>Hymenobacteraceae</taxon>
        <taxon>Hymenobacter</taxon>
    </lineage>
</organism>
<name>A0ABS6X4W4_9BACT</name>